<evidence type="ECO:0000313" key="1">
    <source>
        <dbReference type="EMBL" id="VDD61099.1"/>
    </source>
</evidence>
<accession>A0A3P6H5A7</accession>
<name>A0A3P6H5A7_BRAOL</name>
<dbReference type="AlphaFoldDB" id="A0A3P6H5A7"/>
<sequence>MFTLGGFDVVQCNQNFRLSESILTIRFNVLTNFDALTAPISPILEELFRFRDLDSLLGLANTKTQLPDVIGELAAVKITVSDIPQGNERIMATIKSISYSLHHIKPPNYFNS</sequence>
<proteinExistence type="predicted"/>
<reference evidence="1" key="1">
    <citation type="submission" date="2018-11" db="EMBL/GenBank/DDBJ databases">
        <authorList>
            <consortium name="Genoscope - CEA"/>
            <person name="William W."/>
        </authorList>
    </citation>
    <scope>NUCLEOTIDE SEQUENCE</scope>
</reference>
<dbReference type="EMBL" id="LR031880">
    <property type="protein sequence ID" value="VDD61099.1"/>
    <property type="molecule type" value="Genomic_DNA"/>
</dbReference>
<gene>
    <name evidence="1" type="ORF">BOLC6T36552H</name>
</gene>
<organism evidence="1">
    <name type="scientific">Brassica oleracea</name>
    <name type="common">Wild cabbage</name>
    <dbReference type="NCBI Taxonomy" id="3712"/>
    <lineage>
        <taxon>Eukaryota</taxon>
        <taxon>Viridiplantae</taxon>
        <taxon>Streptophyta</taxon>
        <taxon>Embryophyta</taxon>
        <taxon>Tracheophyta</taxon>
        <taxon>Spermatophyta</taxon>
        <taxon>Magnoliopsida</taxon>
        <taxon>eudicotyledons</taxon>
        <taxon>Gunneridae</taxon>
        <taxon>Pentapetalae</taxon>
        <taxon>rosids</taxon>
        <taxon>malvids</taxon>
        <taxon>Brassicales</taxon>
        <taxon>Brassicaceae</taxon>
        <taxon>Brassiceae</taxon>
        <taxon>Brassica</taxon>
    </lineage>
</organism>
<protein>
    <submittedName>
        <fullName evidence="1">Uncharacterized protein</fullName>
    </submittedName>
</protein>